<organism evidence="1">
    <name type="scientific">bioreactor metagenome</name>
    <dbReference type="NCBI Taxonomy" id="1076179"/>
    <lineage>
        <taxon>unclassified sequences</taxon>
        <taxon>metagenomes</taxon>
        <taxon>ecological metagenomes</taxon>
    </lineage>
</organism>
<reference evidence="1" key="1">
    <citation type="submission" date="2019-08" db="EMBL/GenBank/DDBJ databases">
        <authorList>
            <person name="Kucharzyk K."/>
            <person name="Murdoch R.W."/>
            <person name="Higgins S."/>
            <person name="Loffler F."/>
        </authorList>
    </citation>
    <scope>NUCLEOTIDE SEQUENCE</scope>
</reference>
<dbReference type="AlphaFoldDB" id="A0A644YBS0"/>
<protein>
    <submittedName>
        <fullName evidence="1">Uncharacterized protein</fullName>
    </submittedName>
</protein>
<sequence length="145" mass="15755">MMSGDKGGIFSMAGIRAGRWVLRNCFWLILLALAAVAAYAARPVELSPHPPAAVSGHVLQGNDGWSDRGVLPSIGVLDLSFRNVPGERLQRQLSLRKIPVISDCRPVMLPEMRKIPLSEASELPGTHHCRTILHHILPLRAGPAC</sequence>
<gene>
    <name evidence="1" type="ORF">SDC9_72451</name>
</gene>
<accession>A0A644YBS0</accession>
<name>A0A644YBS0_9ZZZZ</name>
<dbReference type="EMBL" id="VSSQ01004615">
    <property type="protein sequence ID" value="MPM25950.1"/>
    <property type="molecule type" value="Genomic_DNA"/>
</dbReference>
<proteinExistence type="predicted"/>
<comment type="caution">
    <text evidence="1">The sequence shown here is derived from an EMBL/GenBank/DDBJ whole genome shotgun (WGS) entry which is preliminary data.</text>
</comment>
<evidence type="ECO:0000313" key="1">
    <source>
        <dbReference type="EMBL" id="MPM25950.1"/>
    </source>
</evidence>